<name>A0A4Y7K7Z0_PAPSO</name>
<gene>
    <name evidence="1" type="ORF">C5167_031366</name>
</gene>
<dbReference type="EMBL" id="CM010721">
    <property type="protein sequence ID" value="RZC68115.1"/>
    <property type="molecule type" value="Genomic_DNA"/>
</dbReference>
<dbReference type="Proteomes" id="UP000316621">
    <property type="component" value="Chromosome 7"/>
</dbReference>
<dbReference type="Gramene" id="RZC68115">
    <property type="protein sequence ID" value="RZC68115"/>
    <property type="gene ID" value="C5167_031366"/>
</dbReference>
<protein>
    <submittedName>
        <fullName evidence="1">Uncharacterized protein</fullName>
    </submittedName>
</protein>
<evidence type="ECO:0000313" key="2">
    <source>
        <dbReference type="Proteomes" id="UP000316621"/>
    </source>
</evidence>
<proteinExistence type="predicted"/>
<reference evidence="1 2" key="1">
    <citation type="journal article" date="2018" name="Science">
        <title>The opium poppy genome and morphinan production.</title>
        <authorList>
            <person name="Guo L."/>
            <person name="Winzer T."/>
            <person name="Yang X."/>
            <person name="Li Y."/>
            <person name="Ning Z."/>
            <person name="He Z."/>
            <person name="Teodor R."/>
            <person name="Lu Y."/>
            <person name="Bowser T.A."/>
            <person name="Graham I.A."/>
            <person name="Ye K."/>
        </authorList>
    </citation>
    <scope>NUCLEOTIDE SEQUENCE [LARGE SCALE GENOMIC DNA]</scope>
    <source>
        <strain evidence="2">cv. HN1</strain>
        <tissue evidence="1">Leaves</tissue>
    </source>
</reference>
<evidence type="ECO:0000313" key="1">
    <source>
        <dbReference type="EMBL" id="RZC68115.1"/>
    </source>
</evidence>
<sequence>MEMNLERSASGIRQLENTRIYRYLSQVITDHVLDYPHMGFVTIGNSMITSSNIWKNIGNVPYGICFSQISLNTLNGIIHWIGNTKIIDSFDIVEEKTKQIQMPSCYLNDES</sequence>
<accession>A0A4Y7K7Z0</accession>
<keyword evidence="2" id="KW-1185">Reference proteome</keyword>
<organism evidence="1 2">
    <name type="scientific">Papaver somniferum</name>
    <name type="common">Opium poppy</name>
    <dbReference type="NCBI Taxonomy" id="3469"/>
    <lineage>
        <taxon>Eukaryota</taxon>
        <taxon>Viridiplantae</taxon>
        <taxon>Streptophyta</taxon>
        <taxon>Embryophyta</taxon>
        <taxon>Tracheophyta</taxon>
        <taxon>Spermatophyta</taxon>
        <taxon>Magnoliopsida</taxon>
        <taxon>Ranunculales</taxon>
        <taxon>Papaveraceae</taxon>
        <taxon>Papaveroideae</taxon>
        <taxon>Papaver</taxon>
    </lineage>
</organism>
<dbReference type="AlphaFoldDB" id="A0A4Y7K7Z0"/>